<evidence type="ECO:0000256" key="4">
    <source>
        <dbReference type="ARBA" id="ARBA00022989"/>
    </source>
</evidence>
<dbReference type="PANTHER" id="PTHR10582:SF2">
    <property type="entry name" value="INACTIVE"/>
    <property type="match status" value="1"/>
</dbReference>
<dbReference type="Gene3D" id="1.10.287.70">
    <property type="match status" value="1"/>
</dbReference>
<feature type="transmembrane region" description="Helical" evidence="7">
    <location>
        <begin position="227"/>
        <end position="255"/>
    </location>
</feature>
<keyword evidence="3" id="KW-0677">Repeat</keyword>
<dbReference type="InterPro" id="IPR005821">
    <property type="entry name" value="Ion_trans_dom"/>
</dbReference>
<dbReference type="GO" id="GO:0005216">
    <property type="term" value="F:monoatomic ion channel activity"/>
    <property type="evidence" value="ECO:0007669"/>
    <property type="project" value="InterPro"/>
</dbReference>
<feature type="transmembrane region" description="Helical" evidence="7">
    <location>
        <begin position="75"/>
        <end position="99"/>
    </location>
</feature>
<feature type="domain" description="Ion transport" evidence="8">
    <location>
        <begin position="55"/>
        <end position="262"/>
    </location>
</feature>
<dbReference type="GO" id="GO:0098703">
    <property type="term" value="P:calcium ion import across plasma membrane"/>
    <property type="evidence" value="ECO:0007669"/>
    <property type="project" value="TreeGrafter"/>
</dbReference>
<evidence type="ECO:0000256" key="1">
    <source>
        <dbReference type="ARBA" id="ARBA00004141"/>
    </source>
</evidence>
<gene>
    <name evidence="9" type="ORF">HAKA00212_LOCUS6305</name>
</gene>
<feature type="transmembrane region" description="Helical" evidence="7">
    <location>
        <begin position="44"/>
        <end position="63"/>
    </location>
</feature>
<name>A0A7S3XMR2_HETAK</name>
<feature type="transmembrane region" description="Helical" evidence="7">
    <location>
        <begin position="119"/>
        <end position="138"/>
    </location>
</feature>
<evidence type="ECO:0000313" key="9">
    <source>
        <dbReference type="EMBL" id="CAE0627627.1"/>
    </source>
</evidence>
<evidence type="ECO:0000256" key="3">
    <source>
        <dbReference type="ARBA" id="ARBA00022737"/>
    </source>
</evidence>
<keyword evidence="5 7" id="KW-0472">Membrane</keyword>
<dbReference type="GO" id="GO:0005886">
    <property type="term" value="C:plasma membrane"/>
    <property type="evidence" value="ECO:0007669"/>
    <property type="project" value="TreeGrafter"/>
</dbReference>
<proteinExistence type="predicted"/>
<reference evidence="9" key="1">
    <citation type="submission" date="2021-01" db="EMBL/GenBank/DDBJ databases">
        <authorList>
            <person name="Corre E."/>
            <person name="Pelletier E."/>
            <person name="Niang G."/>
            <person name="Scheremetjew M."/>
            <person name="Finn R."/>
            <person name="Kale V."/>
            <person name="Holt S."/>
            <person name="Cochrane G."/>
            <person name="Meng A."/>
            <person name="Brown T."/>
            <person name="Cohen L."/>
        </authorList>
    </citation>
    <scope>NUCLEOTIDE SEQUENCE</scope>
    <source>
        <strain evidence="9">CCMP3107</strain>
    </source>
</reference>
<dbReference type="AlphaFoldDB" id="A0A7S3XMR2"/>
<comment type="subcellular location">
    <subcellularLocation>
        <location evidence="1">Membrane</location>
        <topology evidence="1">Multi-pass membrane protein</topology>
    </subcellularLocation>
</comment>
<sequence>MFDLKLYFGYLSCWTVLCILLPGVPHHLGFYPLGLTSRRDQAYYALRALLLLVVAAVNAYHLYVEALHIRRLSLWLYFSSIWSGLKFWGTLLVGLVFPLEVFSSGDCFADTKSAICNVVQADMAVASVILAIKLLYFLRGDHNNRGFLVSLILYVMRDMASFFYVLLVVLFGFSLSFFALMDKSSMVDGDDHVSSIALAENYGKQIITLFSNMLGEVELDALYDSSFWFLAVPLFLAYMTIVAIIFFNVLIAVISDSFDRIMAARDRLSNLEKAMLLVEKERVMPAKELRRWAPRWLHVLYPRDQAPPGAPAAAGGRGIIEGLTRRSKSSGNAIVAGAAGWEERLRGQIASQVSVTGTSIVQELGKEIAGGMLRLESKIDAVEQRQRVLEHHFEISRQDAIPESKEEEDNRNHSCRRKGKDKENLEIGREEHGIIKAKEKEEEAGGLGNDGLELLRADVDAINNRVEQLSVAMETKLDRFLADIQTFLMEKKADERQQQF</sequence>
<organism evidence="9">
    <name type="scientific">Heterosigma akashiwo</name>
    <name type="common">Chromophytic alga</name>
    <name type="synonym">Heterosigma carterae</name>
    <dbReference type="NCBI Taxonomy" id="2829"/>
    <lineage>
        <taxon>Eukaryota</taxon>
        <taxon>Sar</taxon>
        <taxon>Stramenopiles</taxon>
        <taxon>Ochrophyta</taxon>
        <taxon>Raphidophyceae</taxon>
        <taxon>Chattonellales</taxon>
        <taxon>Chattonellaceae</taxon>
        <taxon>Heterosigma</taxon>
    </lineage>
</organism>
<evidence type="ECO:0000256" key="2">
    <source>
        <dbReference type="ARBA" id="ARBA00022692"/>
    </source>
</evidence>
<accession>A0A7S3XMR2</accession>
<dbReference type="Pfam" id="PF00520">
    <property type="entry name" value="Ion_trans"/>
    <property type="match status" value="1"/>
</dbReference>
<evidence type="ECO:0000256" key="7">
    <source>
        <dbReference type="SAM" id="Phobius"/>
    </source>
</evidence>
<feature type="compositionally biased region" description="Basic and acidic residues" evidence="6">
    <location>
        <begin position="398"/>
        <end position="412"/>
    </location>
</feature>
<evidence type="ECO:0000256" key="6">
    <source>
        <dbReference type="SAM" id="MobiDB-lite"/>
    </source>
</evidence>
<dbReference type="PANTHER" id="PTHR10582">
    <property type="entry name" value="TRANSIENT RECEPTOR POTENTIAL ION CHANNEL PROTEIN"/>
    <property type="match status" value="1"/>
</dbReference>
<feature type="region of interest" description="Disordered" evidence="6">
    <location>
        <begin position="398"/>
        <end position="426"/>
    </location>
</feature>
<dbReference type="InterPro" id="IPR024862">
    <property type="entry name" value="TRPV"/>
</dbReference>
<evidence type="ECO:0000256" key="5">
    <source>
        <dbReference type="ARBA" id="ARBA00023136"/>
    </source>
</evidence>
<feature type="transmembrane region" description="Helical" evidence="7">
    <location>
        <begin position="159"/>
        <end position="181"/>
    </location>
</feature>
<keyword evidence="4 7" id="KW-1133">Transmembrane helix</keyword>
<evidence type="ECO:0000259" key="8">
    <source>
        <dbReference type="Pfam" id="PF00520"/>
    </source>
</evidence>
<dbReference type="EMBL" id="HBIU01013689">
    <property type="protein sequence ID" value="CAE0627627.1"/>
    <property type="molecule type" value="Transcribed_RNA"/>
</dbReference>
<keyword evidence="2 7" id="KW-0812">Transmembrane</keyword>
<feature type="transmembrane region" description="Helical" evidence="7">
    <location>
        <begin position="7"/>
        <end position="24"/>
    </location>
</feature>
<protein>
    <recommendedName>
        <fullName evidence="8">Ion transport domain-containing protein</fullName>
    </recommendedName>
</protein>